<dbReference type="RefSeq" id="WP_238273170.1">
    <property type="nucleotide sequence ID" value="NZ_BPQG01000103.1"/>
</dbReference>
<reference evidence="1 2" key="1">
    <citation type="journal article" date="2021" name="Front. Microbiol.">
        <title>Comprehensive Comparative Genomics and Phenotyping of Methylobacterium Species.</title>
        <authorList>
            <person name="Alessa O."/>
            <person name="Ogura Y."/>
            <person name="Fujitani Y."/>
            <person name="Takami H."/>
            <person name="Hayashi T."/>
            <person name="Sahin N."/>
            <person name="Tani A."/>
        </authorList>
    </citation>
    <scope>NUCLEOTIDE SEQUENCE [LARGE SCALE GENOMIC DNA]</scope>
    <source>
        <strain evidence="1 2">DSM 23679</strain>
    </source>
</reference>
<comment type="caution">
    <text evidence="1">The sequence shown here is derived from an EMBL/GenBank/DDBJ whole genome shotgun (WGS) entry which is preliminary data.</text>
</comment>
<name>A0ABQ4QNZ7_9HYPH</name>
<accession>A0ABQ4QNZ7</accession>
<gene>
    <name evidence="1" type="ORF">AFCDBAGC_4834</name>
</gene>
<proteinExistence type="predicted"/>
<evidence type="ECO:0000313" key="2">
    <source>
        <dbReference type="Proteomes" id="UP001055117"/>
    </source>
</evidence>
<sequence>MRMSNANDLEFKSTFVLMKIGHDLKESLEDTVEALIPEPLEAVAAEIQDKDTGKSVIPLNNIRYAPHDDDTLF</sequence>
<evidence type="ECO:0000313" key="1">
    <source>
        <dbReference type="EMBL" id="GJD46949.1"/>
    </source>
</evidence>
<keyword evidence="2" id="KW-1185">Reference proteome</keyword>
<dbReference type="Proteomes" id="UP001055117">
    <property type="component" value="Unassembled WGS sequence"/>
</dbReference>
<dbReference type="EMBL" id="BPQG01000103">
    <property type="protein sequence ID" value="GJD46949.1"/>
    <property type="molecule type" value="Genomic_DNA"/>
</dbReference>
<organism evidence="1 2">
    <name type="scientific">Methylobacterium cerastii</name>
    <dbReference type="NCBI Taxonomy" id="932741"/>
    <lineage>
        <taxon>Bacteria</taxon>
        <taxon>Pseudomonadati</taxon>
        <taxon>Pseudomonadota</taxon>
        <taxon>Alphaproteobacteria</taxon>
        <taxon>Hyphomicrobiales</taxon>
        <taxon>Methylobacteriaceae</taxon>
        <taxon>Methylobacterium</taxon>
    </lineage>
</organism>
<protein>
    <submittedName>
        <fullName evidence="1">Uncharacterized protein</fullName>
    </submittedName>
</protein>